<proteinExistence type="predicted"/>
<dbReference type="HOGENOM" id="CLU_577069_0_0_7"/>
<gene>
    <name evidence="1" type="ORF">HMPREF0179_00278</name>
</gene>
<dbReference type="STRING" id="563192.HMPREF0179_00278"/>
<reference evidence="1 2" key="2">
    <citation type="submission" date="2013-04" db="EMBL/GenBank/DDBJ databases">
        <title>The Genome Sequence of Bilophila wadsworthia 3_1_6.</title>
        <authorList>
            <consortium name="The Broad Institute Genomics Platform"/>
            <person name="Earl A."/>
            <person name="Ward D."/>
            <person name="Feldgarden M."/>
            <person name="Gevers D."/>
            <person name="Sibley C."/>
            <person name="Strauss J."/>
            <person name="Allen-Vercoe E."/>
            <person name="Walker B."/>
            <person name="Young S."/>
            <person name="Zeng Q."/>
            <person name="Gargeya S."/>
            <person name="Fitzgerald M."/>
            <person name="Haas B."/>
            <person name="Abouelleil A."/>
            <person name="Allen A.W."/>
            <person name="Alvarado L."/>
            <person name="Arachchi H.M."/>
            <person name="Berlin A.M."/>
            <person name="Chapman S.B."/>
            <person name="Gainer-Dewar J."/>
            <person name="Goldberg J."/>
            <person name="Griggs A."/>
            <person name="Gujja S."/>
            <person name="Hansen M."/>
            <person name="Howarth C."/>
            <person name="Imamovic A."/>
            <person name="Ireland A."/>
            <person name="Larimer J."/>
            <person name="McCowan C."/>
            <person name="Murphy C."/>
            <person name="Pearson M."/>
            <person name="Poon T.W."/>
            <person name="Priest M."/>
            <person name="Roberts A."/>
            <person name="Saif S."/>
            <person name="Shea T."/>
            <person name="Sisk P."/>
            <person name="Sykes S."/>
            <person name="Wortman J."/>
            <person name="Nusbaum C."/>
            <person name="Birren B."/>
        </authorList>
    </citation>
    <scope>NUCLEOTIDE SEQUENCE [LARGE SCALE GENOMIC DNA]</scope>
    <source>
        <strain evidence="1 2">3_1_6</strain>
    </source>
</reference>
<keyword evidence="2" id="KW-1185">Reference proteome</keyword>
<dbReference type="eggNOG" id="COG1783">
    <property type="taxonomic scope" value="Bacteria"/>
</dbReference>
<comment type="caution">
    <text evidence="1">The sequence shown here is derived from an EMBL/GenBank/DDBJ whole genome shotgun (WGS) entry which is preliminary data.</text>
</comment>
<dbReference type="Gene3D" id="3.40.50.300">
    <property type="entry name" value="P-loop containing nucleotide triphosphate hydrolases"/>
    <property type="match status" value="1"/>
</dbReference>
<reference evidence="1 2" key="1">
    <citation type="submission" date="2010-10" db="EMBL/GenBank/DDBJ databases">
        <authorList>
            <consortium name="The Broad Institute Genome Sequencing Platform"/>
            <person name="Ward D."/>
            <person name="Earl A."/>
            <person name="Feldgarden M."/>
            <person name="Young S.K."/>
            <person name="Gargeya S."/>
            <person name="Zeng Q."/>
            <person name="Alvarado L."/>
            <person name="Berlin A."/>
            <person name="Bochicchio J."/>
            <person name="Chapman S.B."/>
            <person name="Chen Z."/>
            <person name="Freedman E."/>
            <person name="Gellesch M."/>
            <person name="Goldberg J."/>
            <person name="Griggs A."/>
            <person name="Gujja S."/>
            <person name="Heilman E."/>
            <person name="Heiman D."/>
            <person name="Howarth C."/>
            <person name="Mehta T."/>
            <person name="Neiman D."/>
            <person name="Pearson M."/>
            <person name="Roberts A."/>
            <person name="Saif S."/>
            <person name="Shea T."/>
            <person name="Shenoy N."/>
            <person name="Sisk P."/>
            <person name="Stolte C."/>
            <person name="Sykes S."/>
            <person name="White J."/>
            <person name="Yandava C."/>
            <person name="Allen-Vercoe E."/>
            <person name="Sibley C."/>
            <person name="Ambrose C.E."/>
            <person name="Strauss J."/>
            <person name="Daigneault M."/>
            <person name="Haas B."/>
            <person name="Nusbaum C."/>
            <person name="Birren B."/>
        </authorList>
    </citation>
    <scope>NUCLEOTIDE SEQUENCE [LARGE SCALE GENOMIC DNA]</scope>
    <source>
        <strain evidence="1 2">3_1_6</strain>
    </source>
</reference>
<evidence type="ECO:0000313" key="2">
    <source>
        <dbReference type="Proteomes" id="UP000006034"/>
    </source>
</evidence>
<dbReference type="InterPro" id="IPR027417">
    <property type="entry name" value="P-loop_NTPase"/>
</dbReference>
<protein>
    <recommendedName>
        <fullName evidence="3">PBSX family phage terminase, large subunit</fullName>
    </recommendedName>
</protein>
<evidence type="ECO:0008006" key="3">
    <source>
        <dbReference type="Google" id="ProtNLM"/>
    </source>
</evidence>
<evidence type="ECO:0000313" key="1">
    <source>
        <dbReference type="EMBL" id="EFV45931.1"/>
    </source>
</evidence>
<dbReference type="EMBL" id="ADCP02000002">
    <property type="protein sequence ID" value="EFV45931.1"/>
    <property type="molecule type" value="Genomic_DNA"/>
</dbReference>
<accession>E5Y268</accession>
<organism evidence="1 2">
    <name type="scientific">Bilophila wadsworthia (strain 3_1_6)</name>
    <dbReference type="NCBI Taxonomy" id="563192"/>
    <lineage>
        <taxon>Bacteria</taxon>
        <taxon>Pseudomonadati</taxon>
        <taxon>Thermodesulfobacteriota</taxon>
        <taxon>Desulfovibrionia</taxon>
        <taxon>Desulfovibrionales</taxon>
        <taxon>Desulfovibrionaceae</taxon>
        <taxon>Bilophila</taxon>
    </lineage>
</organism>
<dbReference type="AlphaFoldDB" id="E5Y268"/>
<dbReference type="GeneID" id="78086937"/>
<name>E5Y268_BILW3</name>
<dbReference type="OrthoDB" id="5440754at2"/>
<sequence>MKATVTDGIPVPVYHAEPTLARFHASDAFFRGVRGPLGSGKSVGCCAEVMSRILRQKAFMGLRRSRWAIIRNTYGELKTTTIKTWMDWYGAVTKISYGHPIMGLINMPLEDGTDVQAELVFISLDRPDHVKKLKSLELTGVWLNEASELPEEVLQMATGRVNRYPSKMQGGFSWTGIIADTNSCNVDNWWYRLAEEERPEGYDFFAQPPALLVKKDAEGKLQYREKPEAENIENHTAGYGYYFLQLPGKHTEWVNVYVMNRYGSSNPGNLVYPEYGDGNLTGVSFDPGRDVIWTHDFNFTPLSSVILQTDKDGNVYAVDEIVLSSAVAKQAAAEFCERYAGFRGIVYLYGDASGHVGEKHGHASDYVTLEQELRRNGFRVQQKVPRTNPAIKDGQASLNAKICDAMNVRSFFVNKGKCPMLHKGLSTLKLKGGSTFQEEDAEYQHITTAVRYYTAVEFPIKKREIFFGSSHG</sequence>
<dbReference type="Gene3D" id="3.30.420.280">
    <property type="match status" value="1"/>
</dbReference>
<dbReference type="Proteomes" id="UP000006034">
    <property type="component" value="Unassembled WGS sequence"/>
</dbReference>
<dbReference type="RefSeq" id="WP_005024400.1">
    <property type="nucleotide sequence ID" value="NZ_KE150239.1"/>
</dbReference>